<gene>
    <name evidence="10" type="ORF">CEO22_518</name>
</gene>
<dbReference type="InterPro" id="IPR005467">
    <property type="entry name" value="His_kinase_dom"/>
</dbReference>
<reference evidence="10 11" key="1">
    <citation type="submission" date="2017-08" db="EMBL/GenBank/DDBJ databases">
        <title>Mechanisms for carbon and nitrogen cycling indicate functional differentiation within the Candidate Phyla Radiation.</title>
        <authorList>
            <person name="Danczak R.E."/>
            <person name="Johnston M.D."/>
            <person name="Kenah C."/>
            <person name="Slattery M."/>
            <person name="Wrighton K.C."/>
            <person name="Wilkins M.J."/>
        </authorList>
    </citation>
    <scope>NUCLEOTIDE SEQUENCE [LARGE SCALE GENOMIC DNA]</scope>
    <source>
        <strain evidence="10">Gr01-1014_85</strain>
    </source>
</reference>
<feature type="transmembrane region" description="Helical" evidence="8">
    <location>
        <begin position="12"/>
        <end position="31"/>
    </location>
</feature>
<dbReference type="FunFam" id="3.30.565.10:FF:000006">
    <property type="entry name" value="Sensor histidine kinase WalK"/>
    <property type="match status" value="1"/>
</dbReference>
<evidence type="ECO:0000313" key="11">
    <source>
        <dbReference type="Proteomes" id="UP000316253"/>
    </source>
</evidence>
<proteinExistence type="predicted"/>
<evidence type="ECO:0000256" key="6">
    <source>
        <dbReference type="ARBA" id="ARBA00023012"/>
    </source>
</evidence>
<dbReference type="InterPro" id="IPR036890">
    <property type="entry name" value="HATPase_C_sf"/>
</dbReference>
<dbReference type="Gene3D" id="3.30.565.10">
    <property type="entry name" value="Histidine kinase-like ATPase, C-terminal domain"/>
    <property type="match status" value="1"/>
</dbReference>
<name>A0A554JAD3_9BACT</name>
<dbReference type="PANTHER" id="PTHR43711:SF1">
    <property type="entry name" value="HISTIDINE KINASE 1"/>
    <property type="match status" value="1"/>
</dbReference>
<keyword evidence="5 10" id="KW-0418">Kinase</keyword>
<dbReference type="Pfam" id="PF02518">
    <property type="entry name" value="HATPase_c"/>
    <property type="match status" value="1"/>
</dbReference>
<accession>A0A554JAD3</accession>
<dbReference type="PRINTS" id="PR00344">
    <property type="entry name" value="BCTRLSENSOR"/>
</dbReference>
<comment type="caution">
    <text evidence="10">The sequence shown here is derived from an EMBL/GenBank/DDBJ whole genome shotgun (WGS) entry which is preliminary data.</text>
</comment>
<evidence type="ECO:0000259" key="9">
    <source>
        <dbReference type="PROSITE" id="PS50109"/>
    </source>
</evidence>
<evidence type="ECO:0000256" key="4">
    <source>
        <dbReference type="ARBA" id="ARBA00022679"/>
    </source>
</evidence>
<dbReference type="Pfam" id="PF00512">
    <property type="entry name" value="HisKA"/>
    <property type="match status" value="1"/>
</dbReference>
<dbReference type="SMART" id="SM00388">
    <property type="entry name" value="HisKA"/>
    <property type="match status" value="1"/>
</dbReference>
<dbReference type="EC" id="2.7.13.3" evidence="2"/>
<sequence length="432" mass="48327">MKTTNKHWAWRDALLWLAIVLILLIGSGLGYAPLAKIAPLIIGLMTAFGILYFTLGYQRLGPHQRQLTKYIADTVFIGLLLVSARDYSQFFFILFFLPIASAAIVLNGFSAVIITIVAVFYLIIGHFMNLQFSTGFAAYSLINYFEIVALLILAVVTRLLALRIKNEESTRHFMEEKIRQADEKMIDVQALEEEFVSVTAHQLNTPLSIIKGYSSMLIDGDVGPLNPEQTVYVSKIKDGAIRLAKLVNDLLDIHHVHRGYTIEKNECFNLDQLVKQVINQLQEKMRQRGLRLSYRLNSQQAIDVCGNSLQLGQAIGNILDNAIKYSHAHGEVRIQINLNQVEGQQLETQIVVEDDGVGIPEEEQGRIFQRFYRADNSVAVDPDGTGLGLYITKRIIEAHGGAISFSSKLGQGTRFQLTLPAHLASPYPKQSI</sequence>
<keyword evidence="7" id="KW-0175">Coiled coil</keyword>
<evidence type="ECO:0000256" key="5">
    <source>
        <dbReference type="ARBA" id="ARBA00022777"/>
    </source>
</evidence>
<dbReference type="EMBL" id="VMFD01000049">
    <property type="protein sequence ID" value="TSC65307.1"/>
    <property type="molecule type" value="Genomic_DNA"/>
</dbReference>
<evidence type="ECO:0000256" key="3">
    <source>
        <dbReference type="ARBA" id="ARBA00022553"/>
    </source>
</evidence>
<keyword evidence="8" id="KW-0472">Membrane</keyword>
<feature type="transmembrane region" description="Helical" evidence="8">
    <location>
        <begin position="91"/>
        <end position="124"/>
    </location>
</feature>
<keyword evidence="3" id="KW-0597">Phosphoprotein</keyword>
<dbReference type="CDD" id="cd00082">
    <property type="entry name" value="HisKA"/>
    <property type="match status" value="1"/>
</dbReference>
<dbReference type="InterPro" id="IPR003594">
    <property type="entry name" value="HATPase_dom"/>
</dbReference>
<evidence type="ECO:0000256" key="1">
    <source>
        <dbReference type="ARBA" id="ARBA00000085"/>
    </source>
</evidence>
<evidence type="ECO:0000313" key="10">
    <source>
        <dbReference type="EMBL" id="TSC65307.1"/>
    </source>
</evidence>
<feature type="coiled-coil region" evidence="7">
    <location>
        <begin position="164"/>
        <end position="194"/>
    </location>
</feature>
<dbReference type="AlphaFoldDB" id="A0A554JAD3"/>
<dbReference type="Proteomes" id="UP000316253">
    <property type="component" value="Unassembled WGS sequence"/>
</dbReference>
<dbReference type="InterPro" id="IPR003661">
    <property type="entry name" value="HisK_dim/P_dom"/>
</dbReference>
<dbReference type="PROSITE" id="PS50109">
    <property type="entry name" value="HIS_KIN"/>
    <property type="match status" value="1"/>
</dbReference>
<dbReference type="InterPro" id="IPR050736">
    <property type="entry name" value="Sensor_HK_Regulatory"/>
</dbReference>
<dbReference type="GO" id="GO:0000155">
    <property type="term" value="F:phosphorelay sensor kinase activity"/>
    <property type="evidence" value="ECO:0007669"/>
    <property type="project" value="InterPro"/>
</dbReference>
<evidence type="ECO:0000256" key="7">
    <source>
        <dbReference type="SAM" id="Coils"/>
    </source>
</evidence>
<keyword evidence="4" id="KW-0808">Transferase</keyword>
<dbReference type="PANTHER" id="PTHR43711">
    <property type="entry name" value="TWO-COMPONENT HISTIDINE KINASE"/>
    <property type="match status" value="1"/>
</dbReference>
<comment type="catalytic activity">
    <reaction evidence="1">
        <text>ATP + protein L-histidine = ADP + protein N-phospho-L-histidine.</text>
        <dbReference type="EC" id="2.7.13.3"/>
    </reaction>
</comment>
<dbReference type="SUPFAM" id="SSF55874">
    <property type="entry name" value="ATPase domain of HSP90 chaperone/DNA topoisomerase II/histidine kinase"/>
    <property type="match status" value="1"/>
</dbReference>
<keyword evidence="8" id="KW-0812">Transmembrane</keyword>
<keyword evidence="8" id="KW-1133">Transmembrane helix</keyword>
<dbReference type="Gene3D" id="1.10.287.130">
    <property type="match status" value="1"/>
</dbReference>
<feature type="transmembrane region" description="Helical" evidence="8">
    <location>
        <begin position="37"/>
        <end position="55"/>
    </location>
</feature>
<evidence type="ECO:0000256" key="2">
    <source>
        <dbReference type="ARBA" id="ARBA00012438"/>
    </source>
</evidence>
<feature type="transmembrane region" description="Helical" evidence="8">
    <location>
        <begin position="136"/>
        <end position="161"/>
    </location>
</feature>
<dbReference type="SMART" id="SM00387">
    <property type="entry name" value="HATPase_c"/>
    <property type="match status" value="1"/>
</dbReference>
<organism evidence="10 11">
    <name type="scientific">Candidatus Berkelbacteria bacterium Gr01-1014_85</name>
    <dbReference type="NCBI Taxonomy" id="2017150"/>
    <lineage>
        <taxon>Bacteria</taxon>
        <taxon>Candidatus Berkelbacteria</taxon>
    </lineage>
</organism>
<keyword evidence="6" id="KW-0902">Two-component regulatory system</keyword>
<dbReference type="SUPFAM" id="SSF47384">
    <property type="entry name" value="Homodimeric domain of signal transducing histidine kinase"/>
    <property type="match status" value="1"/>
</dbReference>
<feature type="domain" description="Histidine kinase" evidence="9">
    <location>
        <begin position="198"/>
        <end position="423"/>
    </location>
</feature>
<dbReference type="InterPro" id="IPR004358">
    <property type="entry name" value="Sig_transdc_His_kin-like_C"/>
</dbReference>
<evidence type="ECO:0000256" key="8">
    <source>
        <dbReference type="SAM" id="Phobius"/>
    </source>
</evidence>
<protein>
    <recommendedName>
        <fullName evidence="2">histidine kinase</fullName>
        <ecNumber evidence="2">2.7.13.3</ecNumber>
    </recommendedName>
</protein>
<dbReference type="InterPro" id="IPR036097">
    <property type="entry name" value="HisK_dim/P_sf"/>
</dbReference>